<feature type="non-terminal residue" evidence="4">
    <location>
        <position position="343"/>
    </location>
</feature>
<organism evidence="4 5">
    <name type="scientific">Allacma fusca</name>
    <dbReference type="NCBI Taxonomy" id="39272"/>
    <lineage>
        <taxon>Eukaryota</taxon>
        <taxon>Metazoa</taxon>
        <taxon>Ecdysozoa</taxon>
        <taxon>Arthropoda</taxon>
        <taxon>Hexapoda</taxon>
        <taxon>Collembola</taxon>
        <taxon>Symphypleona</taxon>
        <taxon>Sminthuridae</taxon>
        <taxon>Allacma</taxon>
    </lineage>
</organism>
<dbReference type="Pfam" id="PF26080">
    <property type="entry name" value="CUB_animal"/>
    <property type="match status" value="1"/>
</dbReference>
<gene>
    <name evidence="4" type="ORF">AFUS01_LOCUS12446</name>
</gene>
<accession>A0A8J2JT92</accession>
<evidence type="ECO:0000313" key="4">
    <source>
        <dbReference type="EMBL" id="CAG7723353.1"/>
    </source>
</evidence>
<comment type="caution">
    <text evidence="2">Lacks conserved residue(s) required for the propagation of feature annotation.</text>
</comment>
<proteinExistence type="predicted"/>
<dbReference type="OrthoDB" id="6337346at2759"/>
<keyword evidence="5" id="KW-1185">Reference proteome</keyword>
<dbReference type="PANTHER" id="PTHR33236:SF5">
    <property type="entry name" value="CUB DOMAIN-CONTAINING PROTEIN"/>
    <property type="match status" value="1"/>
</dbReference>
<evidence type="ECO:0000313" key="5">
    <source>
        <dbReference type="Proteomes" id="UP000708208"/>
    </source>
</evidence>
<dbReference type="EMBL" id="CAJVCH010098250">
    <property type="protein sequence ID" value="CAG7723353.1"/>
    <property type="molecule type" value="Genomic_DNA"/>
</dbReference>
<dbReference type="PANTHER" id="PTHR33236">
    <property type="entry name" value="INTRAFLAGELLAR TRANSPORT PROTEIN 122 FAMILY PROTEIN-RELATED"/>
    <property type="match status" value="1"/>
</dbReference>
<dbReference type="Proteomes" id="UP000708208">
    <property type="component" value="Unassembled WGS sequence"/>
</dbReference>
<keyword evidence="1" id="KW-1015">Disulfide bond</keyword>
<evidence type="ECO:0000256" key="2">
    <source>
        <dbReference type="PROSITE-ProRule" id="PRU00059"/>
    </source>
</evidence>
<evidence type="ECO:0000256" key="1">
    <source>
        <dbReference type="ARBA" id="ARBA00023157"/>
    </source>
</evidence>
<reference evidence="4" key="1">
    <citation type="submission" date="2021-06" db="EMBL/GenBank/DDBJ databases">
        <authorList>
            <person name="Hodson N. C."/>
            <person name="Mongue J. A."/>
            <person name="Jaron S. K."/>
        </authorList>
    </citation>
    <scope>NUCLEOTIDE SEQUENCE</scope>
</reference>
<dbReference type="Pfam" id="PF00431">
    <property type="entry name" value="CUB"/>
    <property type="match status" value="1"/>
</dbReference>
<dbReference type="AlphaFoldDB" id="A0A8J2JT92"/>
<dbReference type="PROSITE" id="PS01180">
    <property type="entry name" value="CUB"/>
    <property type="match status" value="1"/>
</dbReference>
<protein>
    <recommendedName>
        <fullName evidence="3">CUB domain-containing protein</fullName>
    </recommendedName>
</protein>
<dbReference type="InterPro" id="IPR000859">
    <property type="entry name" value="CUB_dom"/>
</dbReference>
<dbReference type="InterPro" id="IPR058698">
    <property type="entry name" value="CUB_metazoa"/>
</dbReference>
<name>A0A8J2JT92_9HEXA</name>
<evidence type="ECO:0000259" key="3">
    <source>
        <dbReference type="PROSITE" id="PS01180"/>
    </source>
</evidence>
<feature type="domain" description="CUB" evidence="3">
    <location>
        <begin position="101"/>
        <end position="232"/>
    </location>
</feature>
<sequence length="343" mass="36636">MELHVEVDTVICANHSVSGAYSDNGTSYNEDIGFSPNSRSYRKSKFFPLFTIIRFTNEVCKTTNEEGGICYTRKQCTLLGGTSHGSCAQGLGVCCQFQATCGAIITQNGTLFRNPNFPQKYQPSGGSDVCQVRIRKPQNVCQLRLNFIKFDVEGPLGPSSGTANQPSQDAGMCKNDALSITSSGATVPQLCGQLGGQHMYVDFGTSDTITMNLMLGGNVQRDREWSVEVVTIPCNSISRAPVGCLQYFTGVSGQVESFNNPGSIHLANQDYSICVRMEDGMRSIEWSGCQPAAVRISGPTPLQTNVGNTQQPTCPGGPGNTGGSAGSAGDYLIIMGGIQYPQQ</sequence>
<comment type="caution">
    <text evidence="4">The sequence shown here is derived from an EMBL/GenBank/DDBJ whole genome shotgun (WGS) entry which is preliminary data.</text>
</comment>